<keyword evidence="3" id="KW-0677">Repeat</keyword>
<evidence type="ECO:0000256" key="3">
    <source>
        <dbReference type="ARBA" id="ARBA00022737"/>
    </source>
</evidence>
<organism evidence="10 11">
    <name type="scientific">Heterodera trifolii</name>
    <dbReference type="NCBI Taxonomy" id="157864"/>
    <lineage>
        <taxon>Eukaryota</taxon>
        <taxon>Metazoa</taxon>
        <taxon>Ecdysozoa</taxon>
        <taxon>Nematoda</taxon>
        <taxon>Chromadorea</taxon>
        <taxon>Rhabditida</taxon>
        <taxon>Tylenchina</taxon>
        <taxon>Tylenchomorpha</taxon>
        <taxon>Tylenchoidea</taxon>
        <taxon>Heteroderidae</taxon>
        <taxon>Heteroderinae</taxon>
        <taxon>Heterodera</taxon>
    </lineage>
</organism>
<dbReference type="InterPro" id="IPR002048">
    <property type="entry name" value="EF_hand_dom"/>
</dbReference>
<sequence length="523" mass="60581">MFFRHWFPSQLRQFVFINVAQRFFKIRPAIRCFFFRKPLALFLPASAPPVLFLARMATIKSAENEHTEEAHFRLPRRLQRFRKFASVEFDGEIFMTPQDFLDSLTLDEPRERVFRTVISESQLRQMLGLTPPLRKGTHRMFRELGDNGIISYAEYLFMITLLTKSHYSFNVAFLMFDEDDNFQIDKNEFFKIQFLITSAGPSHRPSSSSAPSAFAAIRPLAFDQDLDDCAIAATAFDGPTVSAAPFSASSSLGIGFSRRHNSSDESGQSGFEHLISSNVALIRTKAEQRLKNMSSKNTKNNSSKLAVYRPTMDKMTEAMKRRDTTLTIHLFGRRGQNTLSFDEFQNFYHRLQREIIEIEFHEFARGKNRISTVDFARLVLRYSILHKEEHSPYIRRAYERSEYDEEGVTLQQFEQFSMFLNNLEEFSKAVRLYSLADIPVSQSEFIRAVKCSTGFSLDSALVRVIYKIFDANADDKLSYREFIAVMSDRLSRGLKKQRTEQMFWLNAFKECVRSKLSGISNSD</sequence>
<name>A0ABD2L098_9BILA</name>
<dbReference type="Gene3D" id="1.10.238.10">
    <property type="entry name" value="EF-hand"/>
    <property type="match status" value="1"/>
</dbReference>
<accession>A0ABD2L098</accession>
<protein>
    <recommendedName>
        <fullName evidence="9">EF-hand domain-containing protein</fullName>
    </recommendedName>
</protein>
<evidence type="ECO:0000313" key="10">
    <source>
        <dbReference type="EMBL" id="KAL3108623.1"/>
    </source>
</evidence>
<dbReference type="PANTHER" id="PTHR12294">
    <property type="entry name" value="EF HAND DOMAIN FAMILY A1,A2-RELATED"/>
    <property type="match status" value="1"/>
</dbReference>
<dbReference type="PROSITE" id="PS00018">
    <property type="entry name" value="EF_HAND_1"/>
    <property type="match status" value="1"/>
</dbReference>
<keyword evidence="4" id="KW-0999">Mitochondrion inner membrane</keyword>
<feature type="domain" description="EF-hand" evidence="9">
    <location>
        <begin position="457"/>
        <end position="492"/>
    </location>
</feature>
<evidence type="ECO:0000256" key="5">
    <source>
        <dbReference type="ARBA" id="ARBA00022837"/>
    </source>
</evidence>
<comment type="caution">
    <text evidence="10">The sequence shown here is derived from an EMBL/GenBank/DDBJ whole genome shotgun (WGS) entry which is preliminary data.</text>
</comment>
<dbReference type="AlphaFoldDB" id="A0ABD2L098"/>
<reference evidence="10 11" key="1">
    <citation type="submission" date="2024-10" db="EMBL/GenBank/DDBJ databases">
        <authorList>
            <person name="Kim D."/>
        </authorList>
    </citation>
    <scope>NUCLEOTIDE SEQUENCE [LARGE SCALE GENOMIC DNA]</scope>
    <source>
        <strain evidence="10">BH-2024</strain>
    </source>
</reference>
<proteinExistence type="predicted"/>
<dbReference type="PROSITE" id="PS50222">
    <property type="entry name" value="EF_HAND_2"/>
    <property type="match status" value="1"/>
</dbReference>
<comment type="subcellular location">
    <subcellularLocation>
        <location evidence="1">Mitochondrion inner membrane</location>
    </subcellularLocation>
    <subcellularLocation>
        <location evidence="2">Mitochondrion intermembrane space</location>
    </subcellularLocation>
</comment>
<evidence type="ECO:0000256" key="1">
    <source>
        <dbReference type="ARBA" id="ARBA00004273"/>
    </source>
</evidence>
<dbReference type="EMBL" id="JBICBT010000590">
    <property type="protein sequence ID" value="KAL3108623.1"/>
    <property type="molecule type" value="Genomic_DNA"/>
</dbReference>
<keyword evidence="7" id="KW-0496">Mitochondrion</keyword>
<evidence type="ECO:0000256" key="4">
    <source>
        <dbReference type="ARBA" id="ARBA00022792"/>
    </source>
</evidence>
<dbReference type="InterPro" id="IPR039800">
    <property type="entry name" value="MICU1/2/3"/>
</dbReference>
<keyword evidence="11" id="KW-1185">Reference proteome</keyword>
<evidence type="ECO:0000259" key="9">
    <source>
        <dbReference type="PROSITE" id="PS50222"/>
    </source>
</evidence>
<evidence type="ECO:0000256" key="6">
    <source>
        <dbReference type="ARBA" id="ARBA00022946"/>
    </source>
</evidence>
<dbReference type="GO" id="GO:0036444">
    <property type="term" value="P:calcium import into the mitochondrion"/>
    <property type="evidence" value="ECO:0007669"/>
    <property type="project" value="UniProtKB-ARBA"/>
</dbReference>
<evidence type="ECO:0000256" key="7">
    <source>
        <dbReference type="ARBA" id="ARBA00023128"/>
    </source>
</evidence>
<dbReference type="SUPFAM" id="SSF47473">
    <property type="entry name" value="EF-hand"/>
    <property type="match status" value="2"/>
</dbReference>
<dbReference type="GO" id="GO:0005758">
    <property type="term" value="C:mitochondrial intermembrane space"/>
    <property type="evidence" value="ECO:0007669"/>
    <property type="project" value="UniProtKB-SubCell"/>
</dbReference>
<evidence type="ECO:0000256" key="8">
    <source>
        <dbReference type="ARBA" id="ARBA00023136"/>
    </source>
</evidence>
<keyword evidence="8" id="KW-0472">Membrane</keyword>
<gene>
    <name evidence="10" type="ORF">niasHT_015545</name>
</gene>
<evidence type="ECO:0000313" key="11">
    <source>
        <dbReference type="Proteomes" id="UP001620626"/>
    </source>
</evidence>
<keyword evidence="6" id="KW-0809">Transit peptide</keyword>
<keyword evidence="5" id="KW-0106">Calcium</keyword>
<dbReference type="InterPro" id="IPR018247">
    <property type="entry name" value="EF_Hand_1_Ca_BS"/>
</dbReference>
<dbReference type="InterPro" id="IPR011992">
    <property type="entry name" value="EF-hand-dom_pair"/>
</dbReference>
<evidence type="ECO:0000256" key="2">
    <source>
        <dbReference type="ARBA" id="ARBA00004569"/>
    </source>
</evidence>
<dbReference type="Proteomes" id="UP001620626">
    <property type="component" value="Unassembled WGS sequence"/>
</dbReference>
<dbReference type="GO" id="GO:0005743">
    <property type="term" value="C:mitochondrial inner membrane"/>
    <property type="evidence" value="ECO:0007669"/>
    <property type="project" value="UniProtKB-SubCell"/>
</dbReference>
<dbReference type="PANTHER" id="PTHR12294:SF13">
    <property type="entry name" value="MITOCHONDRIAL CALCIUM UPTAKE 3, ISOFORM D"/>
    <property type="match status" value="1"/>
</dbReference>